<dbReference type="SUPFAM" id="SSF52980">
    <property type="entry name" value="Restriction endonuclease-like"/>
    <property type="match status" value="1"/>
</dbReference>
<comment type="function">
    <text evidence="6">May nick specific sequences that contain T:G mispairs resulting from m5C-deamination.</text>
</comment>
<evidence type="ECO:0000313" key="8">
    <source>
        <dbReference type="Proteomes" id="UP001199319"/>
    </source>
</evidence>
<dbReference type="Pfam" id="PF03852">
    <property type="entry name" value="Vsr"/>
    <property type="match status" value="1"/>
</dbReference>
<evidence type="ECO:0000256" key="2">
    <source>
        <dbReference type="ARBA" id="ARBA00022759"/>
    </source>
</evidence>
<reference evidence="7" key="1">
    <citation type="submission" date="2021-10" db="EMBL/GenBank/DDBJ databases">
        <title>Anaerobic single-cell dispensing facilitates the cultivation of human gut bacteria.</title>
        <authorList>
            <person name="Afrizal A."/>
        </authorList>
    </citation>
    <scope>NUCLEOTIDE SEQUENCE</scope>
    <source>
        <strain evidence="7">CLA-AA-H272</strain>
    </source>
</reference>
<comment type="similarity">
    <text evidence="6">Belongs to the vsr family.</text>
</comment>
<dbReference type="InterPro" id="IPR004603">
    <property type="entry name" value="DNA_mismatch_endonuc_vsr"/>
</dbReference>
<dbReference type="EC" id="3.1.-.-" evidence="6"/>
<dbReference type="AlphaFoldDB" id="A0AAE3AFL0"/>
<sequence length="138" mass="16222">MADSVSSVRRSEIMSHIKSKDTSIELLVRRKLFSMGYRYRVNYKALPGKPDIVFTRKKIAIFIHGCYWHGHDCGSHYAHASQSNKAYWGPKIERTKQRDQEHIQALETDGWKVIVLWECEIRSHFESTMLRLEHCLSQ</sequence>
<comment type="caution">
    <text evidence="7">The sequence shown here is derived from an EMBL/GenBank/DDBJ whole genome shotgun (WGS) entry which is preliminary data.</text>
</comment>
<evidence type="ECO:0000313" key="7">
    <source>
        <dbReference type="EMBL" id="MCC2129015.1"/>
    </source>
</evidence>
<dbReference type="EMBL" id="JAJEPW010000011">
    <property type="protein sequence ID" value="MCC2129015.1"/>
    <property type="molecule type" value="Genomic_DNA"/>
</dbReference>
<proteinExistence type="inferred from homology"/>
<dbReference type="GO" id="GO:0006298">
    <property type="term" value="P:mismatch repair"/>
    <property type="evidence" value="ECO:0007669"/>
    <property type="project" value="UniProtKB-UniRule"/>
</dbReference>
<keyword evidence="4 6" id="KW-0378">Hydrolase</keyword>
<keyword evidence="3 6" id="KW-0227">DNA damage</keyword>
<evidence type="ECO:0000256" key="3">
    <source>
        <dbReference type="ARBA" id="ARBA00022763"/>
    </source>
</evidence>
<dbReference type="CDD" id="cd00221">
    <property type="entry name" value="Vsr"/>
    <property type="match status" value="1"/>
</dbReference>
<dbReference type="Gene3D" id="3.40.960.10">
    <property type="entry name" value="VSR Endonuclease"/>
    <property type="match status" value="1"/>
</dbReference>
<dbReference type="GO" id="GO:0016787">
    <property type="term" value="F:hydrolase activity"/>
    <property type="evidence" value="ECO:0007669"/>
    <property type="project" value="UniProtKB-KW"/>
</dbReference>
<evidence type="ECO:0000256" key="6">
    <source>
        <dbReference type="PIRNR" id="PIRNR018267"/>
    </source>
</evidence>
<keyword evidence="2 6" id="KW-0255">Endonuclease</keyword>
<dbReference type="RefSeq" id="WP_302928315.1">
    <property type="nucleotide sequence ID" value="NZ_JAJEPW010000011.1"/>
</dbReference>
<dbReference type="Proteomes" id="UP001199319">
    <property type="component" value="Unassembled WGS sequence"/>
</dbReference>
<evidence type="ECO:0000256" key="4">
    <source>
        <dbReference type="ARBA" id="ARBA00022801"/>
    </source>
</evidence>
<gene>
    <name evidence="7" type="ORF">LKD37_05715</name>
</gene>
<keyword evidence="8" id="KW-1185">Reference proteome</keyword>
<evidence type="ECO:0000256" key="5">
    <source>
        <dbReference type="ARBA" id="ARBA00023204"/>
    </source>
</evidence>
<name>A0AAE3AFL0_9FIRM</name>
<dbReference type="NCBIfam" id="TIGR00632">
    <property type="entry name" value="vsr"/>
    <property type="match status" value="1"/>
</dbReference>
<organism evidence="7 8">
    <name type="scientific">Brotocaccenecus cirricatena</name>
    <dbReference type="NCBI Taxonomy" id="3064195"/>
    <lineage>
        <taxon>Bacteria</taxon>
        <taxon>Bacillati</taxon>
        <taxon>Bacillota</taxon>
        <taxon>Clostridia</taxon>
        <taxon>Eubacteriales</taxon>
        <taxon>Oscillospiraceae</taxon>
        <taxon>Brotocaccenecus</taxon>
    </lineage>
</organism>
<protein>
    <recommendedName>
        <fullName evidence="6">Very short patch repair endonuclease</fullName>
        <ecNumber evidence="6">3.1.-.-</ecNumber>
    </recommendedName>
</protein>
<keyword evidence="1 6" id="KW-0540">Nuclease</keyword>
<dbReference type="PIRSF" id="PIRSF018267">
    <property type="entry name" value="VSR_endonuc"/>
    <property type="match status" value="1"/>
</dbReference>
<keyword evidence="5 6" id="KW-0234">DNA repair</keyword>
<dbReference type="InterPro" id="IPR011335">
    <property type="entry name" value="Restrct_endonuc-II-like"/>
</dbReference>
<evidence type="ECO:0000256" key="1">
    <source>
        <dbReference type="ARBA" id="ARBA00022722"/>
    </source>
</evidence>
<accession>A0AAE3AFL0</accession>
<dbReference type="GO" id="GO:0004519">
    <property type="term" value="F:endonuclease activity"/>
    <property type="evidence" value="ECO:0007669"/>
    <property type="project" value="UniProtKB-KW"/>
</dbReference>